<evidence type="ECO:0008006" key="3">
    <source>
        <dbReference type="Google" id="ProtNLM"/>
    </source>
</evidence>
<dbReference type="RefSeq" id="WP_090146763.1">
    <property type="nucleotide sequence ID" value="NZ_FNAN01000002.1"/>
</dbReference>
<dbReference type="PROSITE" id="PS51257">
    <property type="entry name" value="PROKAR_LIPOPROTEIN"/>
    <property type="match status" value="1"/>
</dbReference>
<evidence type="ECO:0000313" key="2">
    <source>
        <dbReference type="Proteomes" id="UP000198748"/>
    </source>
</evidence>
<dbReference type="STRING" id="659014.SAMN04487996_102256"/>
<dbReference type="Proteomes" id="UP000198748">
    <property type="component" value="Unassembled WGS sequence"/>
</dbReference>
<dbReference type="AlphaFoldDB" id="A0A1G6XTT9"/>
<evidence type="ECO:0000313" key="1">
    <source>
        <dbReference type="EMBL" id="SDD81560.1"/>
    </source>
</evidence>
<dbReference type="EMBL" id="FNAN01000002">
    <property type="protein sequence ID" value="SDD81560.1"/>
    <property type="molecule type" value="Genomic_DNA"/>
</dbReference>
<protein>
    <recommendedName>
        <fullName evidence="3">Lipocalin-like domain-containing protein</fullName>
    </recommendedName>
</protein>
<keyword evidence="2" id="KW-1185">Reference proteome</keyword>
<accession>A0A1G6XTT9</accession>
<gene>
    <name evidence="1" type="ORF">SAMN04487996_102256</name>
</gene>
<reference evidence="2" key="1">
    <citation type="submission" date="2016-10" db="EMBL/GenBank/DDBJ databases">
        <authorList>
            <person name="Varghese N."/>
            <person name="Submissions S."/>
        </authorList>
    </citation>
    <scope>NUCLEOTIDE SEQUENCE [LARGE SCALE GENOMIC DNA]</scope>
    <source>
        <strain evidence="2">DSM 25329</strain>
    </source>
</reference>
<dbReference type="OrthoDB" id="959589at2"/>
<name>A0A1G6XTT9_9BACT</name>
<proteinExistence type="predicted"/>
<sequence>MTTRTLKITFISIIAGACGNDKECVPPPLADQIVGSWNAELTSLHTGPQEITFESDGNFKESKGLLFGTYLKSEDHWKIQNDSLVVEGKFSNGTQAKYEFSIASRTCNEIVLDLEEDKLTLTKR</sequence>
<organism evidence="1 2">
    <name type="scientific">Dyadobacter soli</name>
    <dbReference type="NCBI Taxonomy" id="659014"/>
    <lineage>
        <taxon>Bacteria</taxon>
        <taxon>Pseudomonadati</taxon>
        <taxon>Bacteroidota</taxon>
        <taxon>Cytophagia</taxon>
        <taxon>Cytophagales</taxon>
        <taxon>Spirosomataceae</taxon>
        <taxon>Dyadobacter</taxon>
    </lineage>
</organism>